<evidence type="ECO:0000313" key="3">
    <source>
        <dbReference type="EMBL" id="MRH22159.1"/>
    </source>
</evidence>
<feature type="domain" description="Alpha/beta hydrolase fold-3" evidence="2">
    <location>
        <begin position="63"/>
        <end position="177"/>
    </location>
</feature>
<evidence type="ECO:0000313" key="4">
    <source>
        <dbReference type="Proteomes" id="UP000466730"/>
    </source>
</evidence>
<dbReference type="SUPFAM" id="SSF53474">
    <property type="entry name" value="alpha/beta-Hydrolases"/>
    <property type="match status" value="1"/>
</dbReference>
<dbReference type="AlphaFoldDB" id="A0A844BHW1"/>
<dbReference type="PANTHER" id="PTHR48081:SF33">
    <property type="entry name" value="KYNURENINE FORMAMIDASE"/>
    <property type="match status" value="1"/>
</dbReference>
<dbReference type="Proteomes" id="UP000466730">
    <property type="component" value="Unassembled WGS sequence"/>
</dbReference>
<dbReference type="GO" id="GO:0016787">
    <property type="term" value="F:hydrolase activity"/>
    <property type="evidence" value="ECO:0007669"/>
    <property type="project" value="UniProtKB-KW"/>
</dbReference>
<gene>
    <name evidence="3" type="ORF">GH815_14275</name>
</gene>
<evidence type="ECO:0000259" key="2">
    <source>
        <dbReference type="Pfam" id="PF07859"/>
    </source>
</evidence>
<protein>
    <submittedName>
        <fullName evidence="3">Alpha/beta fold hydrolase</fullName>
    </submittedName>
</protein>
<comment type="caution">
    <text evidence="3">The sequence shown here is derived from an EMBL/GenBank/DDBJ whole genome shotgun (WGS) entry which is preliminary data.</text>
</comment>
<dbReference type="EMBL" id="WJPO01000025">
    <property type="protein sequence ID" value="MRH22159.1"/>
    <property type="molecule type" value="Genomic_DNA"/>
</dbReference>
<organism evidence="3 4">
    <name type="scientific">Rhodovulum strictum</name>
    <dbReference type="NCBI Taxonomy" id="58314"/>
    <lineage>
        <taxon>Bacteria</taxon>
        <taxon>Pseudomonadati</taxon>
        <taxon>Pseudomonadota</taxon>
        <taxon>Alphaproteobacteria</taxon>
        <taxon>Rhodobacterales</taxon>
        <taxon>Paracoccaceae</taxon>
        <taxon>Rhodovulum</taxon>
    </lineage>
</organism>
<reference evidence="3 4" key="1">
    <citation type="submission" date="2019-11" db="EMBL/GenBank/DDBJ databases">
        <title>Draft Whole-Genome sequence of the marine photosynthetic bacterium Rhodovulum strictum DSM 11289.</title>
        <authorList>
            <person name="Kyndt J.A."/>
            <person name="Meyer T.E."/>
        </authorList>
    </citation>
    <scope>NUCLEOTIDE SEQUENCE [LARGE SCALE GENOMIC DNA]</scope>
    <source>
        <strain evidence="3 4">DSM 11289</strain>
    </source>
</reference>
<dbReference type="Pfam" id="PF07859">
    <property type="entry name" value="Abhydrolase_3"/>
    <property type="match status" value="1"/>
</dbReference>
<proteinExistence type="predicted"/>
<dbReference type="InterPro" id="IPR013094">
    <property type="entry name" value="AB_hydrolase_3"/>
</dbReference>
<dbReference type="InterPro" id="IPR029058">
    <property type="entry name" value="AB_hydrolase_fold"/>
</dbReference>
<dbReference type="Gene3D" id="3.40.50.1820">
    <property type="entry name" value="alpha/beta hydrolase"/>
    <property type="match status" value="1"/>
</dbReference>
<dbReference type="InterPro" id="IPR050300">
    <property type="entry name" value="GDXG_lipolytic_enzyme"/>
</dbReference>
<dbReference type="PANTHER" id="PTHR48081">
    <property type="entry name" value="AB HYDROLASE SUPERFAMILY PROTEIN C4A8.06C"/>
    <property type="match status" value="1"/>
</dbReference>
<keyword evidence="1 3" id="KW-0378">Hydrolase</keyword>
<dbReference type="RefSeq" id="WP_343030894.1">
    <property type="nucleotide sequence ID" value="NZ_BAAADI010000055.1"/>
</dbReference>
<evidence type="ECO:0000256" key="1">
    <source>
        <dbReference type="ARBA" id="ARBA00022801"/>
    </source>
</evidence>
<keyword evidence="4" id="KW-1185">Reference proteome</keyword>
<sequence length="266" mass="28330">MDWDDAYANAAHIPGAMDYPPRWAASAAAFRAHARGETDMPYGQHPRQRFDIFLPPGRPAGLMIFVHGGYWMRFDKSFWSHLAAGPVARGLAVALPSYRLAPEAGIPAITADIAAALPVMARLAPGPIVLAGHSAGGHLVARMLCPDIALPEPVASRLARVIAISPLADLRPLLRTRMNQTLCLDAATASAESPVLHRPRPGLPVTAWVGAAERPAFLDQARWLAEAWPGTALHIAETRHHFDVIEALETPASPLTDAVAGGLGMG</sequence>
<name>A0A844BHW1_9RHOB</name>
<accession>A0A844BHW1</accession>